<keyword evidence="2" id="KW-0560">Oxidoreductase</keyword>
<dbReference type="RefSeq" id="WP_091619638.1">
    <property type="nucleotide sequence ID" value="NZ_FOEF01000010.1"/>
</dbReference>
<keyword evidence="5" id="KW-1185">Reference proteome</keyword>
<dbReference type="GO" id="GO:0016616">
    <property type="term" value="F:oxidoreductase activity, acting on the CH-OH group of donors, NAD or NADP as acceptor"/>
    <property type="evidence" value="ECO:0007669"/>
    <property type="project" value="TreeGrafter"/>
</dbReference>
<dbReference type="PANTHER" id="PTHR42760:SF133">
    <property type="entry name" value="3-OXOACYL-[ACYL-CARRIER-PROTEIN] REDUCTASE"/>
    <property type="match status" value="1"/>
</dbReference>
<sequence length="254" mass="26079">MQVDIRDKVIVITGAAQGLGRTLALGLAAEGARIAVVARSEAKAAGTVDEIVAEVPGAPKPLGVVADVSDEDQVRAAAETVDAHWGRVDALISNAGWMPPSGSMRVLDFELADLRRVVDSNLIGCFLVTKHFAPVMIRGGGGRIVYVGSMVGTQSGPGAAAYGATKAGVHLLSNVVHQELAGQGIRTVALAPGLTDTPGMRASVNEEHIARVSARYPGGRVGQSDDIVPFAAFLCSDAASHLSGTLMGIRPITG</sequence>
<dbReference type="InterPro" id="IPR020904">
    <property type="entry name" value="Sc_DH/Rdtase_CS"/>
</dbReference>
<organism evidence="4 5">
    <name type="scientific">Amycolatopsis saalfeldensis</name>
    <dbReference type="NCBI Taxonomy" id="394193"/>
    <lineage>
        <taxon>Bacteria</taxon>
        <taxon>Bacillati</taxon>
        <taxon>Actinomycetota</taxon>
        <taxon>Actinomycetes</taxon>
        <taxon>Pseudonocardiales</taxon>
        <taxon>Pseudonocardiaceae</taxon>
        <taxon>Amycolatopsis</taxon>
    </lineage>
</organism>
<reference evidence="4 5" key="1">
    <citation type="submission" date="2016-10" db="EMBL/GenBank/DDBJ databases">
        <authorList>
            <person name="de Groot N.N."/>
        </authorList>
    </citation>
    <scope>NUCLEOTIDE SEQUENCE [LARGE SCALE GENOMIC DNA]</scope>
    <source>
        <strain evidence="4 5">DSM 44993</strain>
    </source>
</reference>
<dbReference type="EMBL" id="FOEF01000010">
    <property type="protein sequence ID" value="SEP46289.1"/>
    <property type="molecule type" value="Genomic_DNA"/>
</dbReference>
<proteinExistence type="inferred from homology"/>
<dbReference type="InterPro" id="IPR002347">
    <property type="entry name" value="SDR_fam"/>
</dbReference>
<evidence type="ECO:0000256" key="3">
    <source>
        <dbReference type="RuleBase" id="RU000363"/>
    </source>
</evidence>
<dbReference type="PRINTS" id="PR00080">
    <property type="entry name" value="SDRFAMILY"/>
</dbReference>
<evidence type="ECO:0000313" key="5">
    <source>
        <dbReference type="Proteomes" id="UP000198582"/>
    </source>
</evidence>
<dbReference type="PANTHER" id="PTHR42760">
    <property type="entry name" value="SHORT-CHAIN DEHYDROGENASES/REDUCTASES FAMILY MEMBER"/>
    <property type="match status" value="1"/>
</dbReference>
<dbReference type="STRING" id="394193.SAMN04489732_110224"/>
<dbReference type="PROSITE" id="PS00061">
    <property type="entry name" value="ADH_SHORT"/>
    <property type="match status" value="1"/>
</dbReference>
<dbReference type="Gene3D" id="3.40.50.720">
    <property type="entry name" value="NAD(P)-binding Rossmann-like Domain"/>
    <property type="match status" value="1"/>
</dbReference>
<protein>
    <submittedName>
        <fullName evidence="4">3-oxoacyl-[acyl-carrier protein] reductase</fullName>
    </submittedName>
</protein>
<evidence type="ECO:0000313" key="4">
    <source>
        <dbReference type="EMBL" id="SEP46289.1"/>
    </source>
</evidence>
<dbReference type="SUPFAM" id="SSF51735">
    <property type="entry name" value="NAD(P)-binding Rossmann-fold domains"/>
    <property type="match status" value="1"/>
</dbReference>
<gene>
    <name evidence="4" type="ORF">SAMN04489732_110224</name>
</gene>
<dbReference type="FunFam" id="3.40.50.720:FF:000084">
    <property type="entry name" value="Short-chain dehydrogenase reductase"/>
    <property type="match status" value="1"/>
</dbReference>
<dbReference type="Proteomes" id="UP000198582">
    <property type="component" value="Unassembled WGS sequence"/>
</dbReference>
<accession>A0A1H8Y2H2</accession>
<dbReference type="AlphaFoldDB" id="A0A1H8Y2H2"/>
<dbReference type="Pfam" id="PF00106">
    <property type="entry name" value="adh_short"/>
    <property type="match status" value="1"/>
</dbReference>
<dbReference type="PRINTS" id="PR00081">
    <property type="entry name" value="GDHRDH"/>
</dbReference>
<evidence type="ECO:0000256" key="2">
    <source>
        <dbReference type="ARBA" id="ARBA00023002"/>
    </source>
</evidence>
<dbReference type="CDD" id="cd05233">
    <property type="entry name" value="SDR_c"/>
    <property type="match status" value="1"/>
</dbReference>
<dbReference type="OrthoDB" id="3575050at2"/>
<name>A0A1H8Y2H2_9PSEU</name>
<dbReference type="InterPro" id="IPR036291">
    <property type="entry name" value="NAD(P)-bd_dom_sf"/>
</dbReference>
<comment type="similarity">
    <text evidence="1 3">Belongs to the short-chain dehydrogenases/reductases (SDR) family.</text>
</comment>
<evidence type="ECO:0000256" key="1">
    <source>
        <dbReference type="ARBA" id="ARBA00006484"/>
    </source>
</evidence>